<feature type="region of interest" description="Disordered" evidence="6">
    <location>
        <begin position="68"/>
        <end position="131"/>
    </location>
</feature>
<dbReference type="GO" id="GO:0005634">
    <property type="term" value="C:nucleus"/>
    <property type="evidence" value="ECO:0007669"/>
    <property type="project" value="TreeGrafter"/>
</dbReference>
<dbReference type="PROSITE" id="PS50011">
    <property type="entry name" value="PROTEIN_KINASE_DOM"/>
    <property type="match status" value="1"/>
</dbReference>
<dbReference type="SMART" id="SM00220">
    <property type="entry name" value="S_TKc"/>
    <property type="match status" value="1"/>
</dbReference>
<dbReference type="InterPro" id="IPR000719">
    <property type="entry name" value="Prot_kinase_dom"/>
</dbReference>
<evidence type="ECO:0000313" key="9">
    <source>
        <dbReference type="Proteomes" id="UP000078512"/>
    </source>
</evidence>
<accession>A0A197K3Z2</accession>
<dbReference type="STRING" id="1314771.A0A197K3Z2"/>
<dbReference type="Gene3D" id="1.10.510.10">
    <property type="entry name" value="Transferase(Phosphotransferase) domain 1"/>
    <property type="match status" value="1"/>
</dbReference>
<gene>
    <name evidence="8" type="ORF">K457DRAFT_17658</name>
</gene>
<protein>
    <submittedName>
        <fullName evidence="8">Kinase-like protein</fullName>
    </submittedName>
</protein>
<dbReference type="Proteomes" id="UP000078512">
    <property type="component" value="Unassembled WGS sequence"/>
</dbReference>
<name>A0A197K3Z2_9FUNG</name>
<dbReference type="SUPFAM" id="SSF56112">
    <property type="entry name" value="Protein kinase-like (PK-like)"/>
    <property type="match status" value="1"/>
</dbReference>
<dbReference type="InterPro" id="IPR008271">
    <property type="entry name" value="Ser/Thr_kinase_AS"/>
</dbReference>
<organism evidence="8 9">
    <name type="scientific">Linnemannia elongata AG-77</name>
    <dbReference type="NCBI Taxonomy" id="1314771"/>
    <lineage>
        <taxon>Eukaryota</taxon>
        <taxon>Fungi</taxon>
        <taxon>Fungi incertae sedis</taxon>
        <taxon>Mucoromycota</taxon>
        <taxon>Mortierellomycotina</taxon>
        <taxon>Mortierellomycetes</taxon>
        <taxon>Mortierellales</taxon>
        <taxon>Mortierellaceae</taxon>
        <taxon>Linnemannia</taxon>
    </lineage>
</organism>
<dbReference type="CDD" id="cd00180">
    <property type="entry name" value="PKc"/>
    <property type="match status" value="1"/>
</dbReference>
<evidence type="ECO:0000259" key="7">
    <source>
        <dbReference type="PROSITE" id="PS50011"/>
    </source>
</evidence>
<keyword evidence="1" id="KW-0723">Serine/threonine-protein kinase</keyword>
<proteinExistence type="predicted"/>
<dbReference type="PANTHER" id="PTHR24345">
    <property type="entry name" value="SERINE/THREONINE-PROTEIN KINASE PLK"/>
    <property type="match status" value="1"/>
</dbReference>
<dbReference type="PANTHER" id="PTHR24345:SF0">
    <property type="entry name" value="CELL CYCLE SERINE_THREONINE-PROTEIN KINASE CDC5_MSD2"/>
    <property type="match status" value="1"/>
</dbReference>
<keyword evidence="9" id="KW-1185">Reference proteome</keyword>
<dbReference type="Pfam" id="PF00069">
    <property type="entry name" value="Pkinase"/>
    <property type="match status" value="1"/>
</dbReference>
<evidence type="ECO:0000256" key="4">
    <source>
        <dbReference type="ARBA" id="ARBA00022777"/>
    </source>
</evidence>
<dbReference type="GO" id="GO:0004674">
    <property type="term" value="F:protein serine/threonine kinase activity"/>
    <property type="evidence" value="ECO:0007669"/>
    <property type="project" value="UniProtKB-KW"/>
</dbReference>
<dbReference type="EMBL" id="KV442031">
    <property type="protein sequence ID" value="OAQ31174.1"/>
    <property type="molecule type" value="Genomic_DNA"/>
</dbReference>
<feature type="compositionally biased region" description="Basic and acidic residues" evidence="6">
    <location>
        <begin position="455"/>
        <end position="480"/>
    </location>
</feature>
<dbReference type="AlphaFoldDB" id="A0A197K3Z2"/>
<dbReference type="InterPro" id="IPR011009">
    <property type="entry name" value="Kinase-like_dom_sf"/>
</dbReference>
<dbReference type="PROSITE" id="PS00108">
    <property type="entry name" value="PROTEIN_KINASE_ST"/>
    <property type="match status" value="1"/>
</dbReference>
<keyword evidence="4 8" id="KW-0418">Kinase</keyword>
<evidence type="ECO:0000256" key="3">
    <source>
        <dbReference type="ARBA" id="ARBA00022741"/>
    </source>
</evidence>
<feature type="compositionally biased region" description="Basic and acidic residues" evidence="6">
    <location>
        <begin position="426"/>
        <end position="446"/>
    </location>
</feature>
<reference evidence="8 9" key="1">
    <citation type="submission" date="2016-05" db="EMBL/GenBank/DDBJ databases">
        <title>Genome sequencing reveals origins of a unique bacterial endosymbiosis in the earliest lineages of terrestrial Fungi.</title>
        <authorList>
            <consortium name="DOE Joint Genome Institute"/>
            <person name="Uehling J."/>
            <person name="Gryganskyi A."/>
            <person name="Hameed K."/>
            <person name="Tschaplinski T."/>
            <person name="Misztal P."/>
            <person name="Wu S."/>
            <person name="Desiro A."/>
            <person name="Vande Pol N."/>
            <person name="Du Z.-Y."/>
            <person name="Zienkiewicz A."/>
            <person name="Zienkiewicz K."/>
            <person name="Morin E."/>
            <person name="Tisserant E."/>
            <person name="Splivallo R."/>
            <person name="Hainaut M."/>
            <person name="Henrissat B."/>
            <person name="Ohm R."/>
            <person name="Kuo A."/>
            <person name="Yan J."/>
            <person name="Lipzen A."/>
            <person name="Nolan M."/>
            <person name="Labutti K."/>
            <person name="Barry K."/>
            <person name="Goldstein A."/>
            <person name="Labbe J."/>
            <person name="Schadt C."/>
            <person name="Tuskan G."/>
            <person name="Grigoriev I."/>
            <person name="Martin F."/>
            <person name="Vilgalys R."/>
            <person name="Bonito G."/>
        </authorList>
    </citation>
    <scope>NUCLEOTIDE SEQUENCE [LARGE SCALE GENOMIC DNA]</scope>
    <source>
        <strain evidence="8 9">AG-77</strain>
    </source>
</reference>
<feature type="region of interest" description="Disordered" evidence="6">
    <location>
        <begin position="1"/>
        <end position="47"/>
    </location>
</feature>
<evidence type="ECO:0000256" key="1">
    <source>
        <dbReference type="ARBA" id="ARBA00022527"/>
    </source>
</evidence>
<dbReference type="OrthoDB" id="541276at2759"/>
<feature type="region of interest" description="Disordered" evidence="6">
    <location>
        <begin position="410"/>
        <end position="520"/>
    </location>
</feature>
<dbReference type="GO" id="GO:0005524">
    <property type="term" value="F:ATP binding"/>
    <property type="evidence" value="ECO:0007669"/>
    <property type="project" value="UniProtKB-KW"/>
</dbReference>
<evidence type="ECO:0000256" key="6">
    <source>
        <dbReference type="SAM" id="MobiDB-lite"/>
    </source>
</evidence>
<feature type="compositionally biased region" description="Polar residues" evidence="6">
    <location>
        <begin position="1"/>
        <end position="16"/>
    </location>
</feature>
<keyword evidence="2" id="KW-0808">Transferase</keyword>
<feature type="compositionally biased region" description="Polar residues" evidence="6">
    <location>
        <begin position="119"/>
        <end position="130"/>
    </location>
</feature>
<evidence type="ECO:0000313" key="8">
    <source>
        <dbReference type="EMBL" id="OAQ31174.1"/>
    </source>
</evidence>
<keyword evidence="5" id="KW-0067">ATP-binding</keyword>
<sequence length="520" mass="58071">MVTHSQPETKVSTTPTELIVPSTIDPGAGTDPISEHARPMAKETTPTEIIIPVDIGQDPATCSIEKLQHQHQHQLDQLQPKNRTTIPAQVKIPPTKAPDHEIGGADNMSQHEQQKNQHKQPLTSVSSPNESLPLDSKALANVTIADKFKKYPGFIHPYTTYIHDGLTFVVESFVSAGGFGSVFKVMNGAGVFAIKAQKAGVSIERDRQIRSEARFLKRSAHANVVQFFGEFRQGDHLCLRLEWMPKNVHDIIKKRATLLEVQKVILGAASGLSFLHGKNFVHRDIKPENVLVSGTASQMIVKLADFGLAGYMKDGRKLRGPCGTRTYQAPEMLENNGKKEYGSAVDLYSLGVILRQLMYNMLPCTDLDAITIGKELIVNLTDKEDRRLSAEEVIDHPFLSHMILTAVQQENKQEKDSVKESNVAIVEEKTKRPREPSEEKQEMGEKPEDDVSPTDAKKFKNRKQSDIRRREQDRTTEIQKESLIAGSTPKHKHDDDVGEEEEKEAKKPKLTPDPARSTKK</sequence>
<keyword evidence="3" id="KW-0547">Nucleotide-binding</keyword>
<evidence type="ECO:0000256" key="5">
    <source>
        <dbReference type="ARBA" id="ARBA00022840"/>
    </source>
</evidence>
<feature type="domain" description="Protein kinase" evidence="7">
    <location>
        <begin position="168"/>
        <end position="399"/>
    </location>
</feature>
<evidence type="ECO:0000256" key="2">
    <source>
        <dbReference type="ARBA" id="ARBA00022679"/>
    </source>
</evidence>